<dbReference type="AlphaFoldDB" id="A0A6N0HXM0"/>
<evidence type="ECO:0000256" key="1">
    <source>
        <dbReference type="SAM" id="MobiDB-lite"/>
    </source>
</evidence>
<feature type="region of interest" description="Disordered" evidence="1">
    <location>
        <begin position="334"/>
        <end position="354"/>
    </location>
</feature>
<reference evidence="3 4" key="1">
    <citation type="submission" date="2020-05" db="EMBL/GenBank/DDBJ databases">
        <title>Horizontal transmission and recombination maintain forever young bacterial symbiont genomes.</title>
        <authorList>
            <person name="Russell S.L."/>
            <person name="Pepper-Tunick E."/>
            <person name="Svedberg J."/>
            <person name="Byrne A."/>
            <person name="Ruelas Castillo J."/>
            <person name="Vollmers C."/>
            <person name="Beinart R.A."/>
            <person name="Corbett-Detig R."/>
        </authorList>
    </citation>
    <scope>NUCLEOTIDE SEQUENCE [LARGE SCALE GENOMIC DNA]</scope>
    <source>
        <strain evidence="3">Santa_Monica_outfall</strain>
    </source>
</reference>
<dbReference type="InterPro" id="IPR012334">
    <property type="entry name" value="Pectin_lyas_fold"/>
</dbReference>
<proteinExistence type="predicted"/>
<evidence type="ECO:0000313" key="4">
    <source>
        <dbReference type="Proteomes" id="UP000509658"/>
    </source>
</evidence>
<dbReference type="InterPro" id="IPR011050">
    <property type="entry name" value="Pectin_lyase_fold/virulence"/>
</dbReference>
<organism evidence="3 4">
    <name type="scientific">Candidatus Reidiella endopervernicosa</name>
    <dbReference type="NCBI Taxonomy" id="2738883"/>
    <lineage>
        <taxon>Bacteria</taxon>
        <taxon>Pseudomonadati</taxon>
        <taxon>Pseudomonadota</taxon>
        <taxon>Gammaproteobacteria</taxon>
        <taxon>Candidatus Reidiella</taxon>
    </lineage>
</organism>
<feature type="chain" id="PRO_5026903540" evidence="2">
    <location>
        <begin position="23"/>
        <end position="354"/>
    </location>
</feature>
<keyword evidence="2" id="KW-0732">Signal</keyword>
<dbReference type="InterPro" id="IPR006626">
    <property type="entry name" value="PbH1"/>
</dbReference>
<dbReference type="Gene3D" id="2.160.20.10">
    <property type="entry name" value="Single-stranded right-handed beta-helix, Pectin lyase-like"/>
    <property type="match status" value="1"/>
</dbReference>
<gene>
    <name evidence="3" type="ORF">HUE57_13000</name>
</gene>
<dbReference type="Proteomes" id="UP000509658">
    <property type="component" value="Chromosome"/>
</dbReference>
<name>A0A6N0HXM0_9GAMM</name>
<keyword evidence="4" id="KW-1185">Reference proteome</keyword>
<sequence length="354" mass="38866">MNVRLQRWLMIPLLLLSGVASAQHYFVSPQAKPGGSGKSAAEALSSIQRALQLSHPGDTVVIGSGHYYESLQSVRSGEPRRPISIQAYPDAVLHGGSRNRVFEINHSYIELNGLTIDGHHSEGEGIEACRDKLIYIDGHKHGIKQVVMRGLRLKNAYGECLRIKGNAVGTELAYSTIENCGLRDFRFGRGKKNGEAIYIGTAPEQLKNYADHSNSNWIHHNIIVVGGSECVDIKEGSVRNRIEYNLCDQANDPDSGGVSLRGNYNTVRYNTIINGAGVAVRMGGDTADQGVYNRVEKNHIENNRAGAIKIMRSPQLALCGNKIHHSAKTKVVRRGSQVRDKINPSCDMSKWSSK</sequence>
<dbReference type="RefSeq" id="WP_172840163.1">
    <property type="nucleotide sequence ID" value="NZ_CP054491.1"/>
</dbReference>
<accession>A0A6N0HXM0</accession>
<dbReference type="SUPFAM" id="SSF51126">
    <property type="entry name" value="Pectin lyase-like"/>
    <property type="match status" value="1"/>
</dbReference>
<evidence type="ECO:0000256" key="2">
    <source>
        <dbReference type="SAM" id="SignalP"/>
    </source>
</evidence>
<dbReference type="SMART" id="SM00710">
    <property type="entry name" value="PbH1"/>
    <property type="match status" value="5"/>
</dbReference>
<evidence type="ECO:0000313" key="3">
    <source>
        <dbReference type="EMBL" id="QKQ27099.1"/>
    </source>
</evidence>
<protein>
    <submittedName>
        <fullName evidence="3">Right-handed parallel beta-helix repeat-containing protein</fullName>
    </submittedName>
</protein>
<feature type="signal peptide" evidence="2">
    <location>
        <begin position="1"/>
        <end position="22"/>
    </location>
</feature>
<dbReference type="EMBL" id="CP054491">
    <property type="protein sequence ID" value="QKQ27099.1"/>
    <property type="molecule type" value="Genomic_DNA"/>
</dbReference>
<dbReference type="KEGG" id="rev:HUE57_13000"/>